<dbReference type="Proteomes" id="UP000252038">
    <property type="component" value="Chromosome"/>
</dbReference>
<dbReference type="InterPro" id="IPR044862">
    <property type="entry name" value="Pro_4_hyd_alph_FE2OG_OXY"/>
</dbReference>
<proteinExistence type="inferred from homology"/>
<reference evidence="3 5" key="1">
    <citation type="submission" date="2018-05" db="EMBL/GenBank/DDBJ databases">
        <title>Genome sequencing, assembly and analysis of the novel insecticidal bacterium, Chromobacterium phragmitis.</title>
        <authorList>
            <person name="Sparks M.E."/>
            <person name="Blackburn M.B."/>
            <person name="Gundersen-Rindal D.E."/>
        </authorList>
    </citation>
    <scope>NUCLEOTIDE SEQUENCE [LARGE SCALE GENOMIC DNA]</scope>
    <source>
        <strain evidence="3">IIBBL 274-1</strain>
    </source>
</reference>
<sequence length="256" mass="28839">MLFETDKLNQDAIARLADGRAMAIRVKNYLPREQALKVADKILSPGYAHYLNAPSIGRIGMAFYEAENRPDMLDAYFEQAAINIDDLRQRCAPYASPIDRLRCELDEAWPAGAHLEKLYGKKMFIGLSRVVEPDVYFLAHHDILAKDAPDSYQARSLEAQFACNVYLDMPEDGGELEIWQRELPPDEFDAMRGDSYGIDPALLGEPSLRIKPESGELVIFNSRKMHAVAPSKHSSRLSLSCFIGYRGAHSPLTFWS</sequence>
<evidence type="ECO:0000313" key="3">
    <source>
        <dbReference type="EMBL" id="AXE33920.1"/>
    </source>
</evidence>
<dbReference type="KEGG" id="chrb:DK843_06115"/>
<dbReference type="GO" id="GO:0046872">
    <property type="term" value="F:metal ion binding"/>
    <property type="evidence" value="ECO:0007669"/>
    <property type="project" value="UniProtKB-KW"/>
</dbReference>
<dbReference type="AlphaFoldDB" id="A0A344UF72"/>
<keyword evidence="1 4" id="KW-0560">Oxidoreductase</keyword>
<evidence type="ECO:0000259" key="2">
    <source>
        <dbReference type="PROSITE" id="PS51471"/>
    </source>
</evidence>
<reference evidence="4 6" key="2">
    <citation type="submission" date="2024-05" db="EMBL/GenBank/DDBJ databases">
        <authorList>
            <person name="De Oliveira J.P."/>
            <person name="Noriler S.A."/>
            <person name="De Oliveira A.G."/>
            <person name="Sipoli D.S."/>
        </authorList>
    </citation>
    <scope>NUCLEOTIDE SEQUENCE [LARGE SCALE GENOMIC DNA]</scope>
    <source>
        <strain evidence="4 6">LABIM192</strain>
    </source>
</reference>
<dbReference type="RefSeq" id="WP_114072804.1">
    <property type="nucleotide sequence ID" value="NZ_CP029554.1"/>
</dbReference>
<comment type="similarity">
    <text evidence="1">Belongs to the iron/ascorbate-dependent oxidoreductase family.</text>
</comment>
<keyword evidence="6" id="KW-1185">Reference proteome</keyword>
<evidence type="ECO:0000256" key="1">
    <source>
        <dbReference type="RuleBase" id="RU003682"/>
    </source>
</evidence>
<dbReference type="PROSITE" id="PS51471">
    <property type="entry name" value="FE2OG_OXY"/>
    <property type="match status" value="1"/>
</dbReference>
<keyword evidence="1" id="KW-0479">Metal-binding</keyword>
<dbReference type="EMBL" id="CP029554">
    <property type="protein sequence ID" value="AXE33920.1"/>
    <property type="molecule type" value="Genomic_DNA"/>
</dbReference>
<organism evidence="3 5">
    <name type="scientific">Chromobacterium phragmitis</name>
    <dbReference type="NCBI Taxonomy" id="2202141"/>
    <lineage>
        <taxon>Bacteria</taxon>
        <taxon>Pseudomonadati</taxon>
        <taxon>Pseudomonadota</taxon>
        <taxon>Betaproteobacteria</taxon>
        <taxon>Neisseriales</taxon>
        <taxon>Chromobacteriaceae</taxon>
        <taxon>Chromobacterium</taxon>
    </lineage>
</organism>
<gene>
    <name evidence="4" type="ORF">ABI908_22400</name>
    <name evidence="3" type="ORF">DK843_06115</name>
</gene>
<dbReference type="Proteomes" id="UP001462502">
    <property type="component" value="Unassembled WGS sequence"/>
</dbReference>
<name>A0A344UF72_9NEIS</name>
<dbReference type="EMBL" id="JBDXMI010000001">
    <property type="protein sequence ID" value="MEO9386849.1"/>
    <property type="molecule type" value="Genomic_DNA"/>
</dbReference>
<evidence type="ECO:0000313" key="4">
    <source>
        <dbReference type="EMBL" id="MEO9386849.1"/>
    </source>
</evidence>
<feature type="domain" description="Fe2OG dioxygenase" evidence="2">
    <location>
        <begin position="121"/>
        <end position="245"/>
    </location>
</feature>
<dbReference type="EC" id="1.14.11.-" evidence="4"/>
<keyword evidence="1" id="KW-0408">Iron</keyword>
<accession>A0A344UF72</accession>
<dbReference type="GO" id="GO:0016491">
    <property type="term" value="F:oxidoreductase activity"/>
    <property type="evidence" value="ECO:0007669"/>
    <property type="project" value="UniProtKB-KW"/>
</dbReference>
<evidence type="ECO:0000313" key="6">
    <source>
        <dbReference type="Proteomes" id="UP001462502"/>
    </source>
</evidence>
<dbReference type="InterPro" id="IPR005123">
    <property type="entry name" value="Oxoglu/Fe-dep_dioxygenase_dom"/>
</dbReference>
<evidence type="ECO:0000313" key="5">
    <source>
        <dbReference type="Proteomes" id="UP000252038"/>
    </source>
</evidence>
<dbReference type="Gene3D" id="2.60.120.620">
    <property type="entry name" value="q2cbj1_9rhob like domain"/>
    <property type="match status" value="1"/>
</dbReference>
<dbReference type="Pfam" id="PF13640">
    <property type="entry name" value="2OG-FeII_Oxy_3"/>
    <property type="match status" value="1"/>
</dbReference>
<protein>
    <submittedName>
        <fullName evidence="4">2OG-Fe(II) oxygenase</fullName>
        <ecNumber evidence="4">1.14.11.-</ecNumber>
    </submittedName>
</protein>